<accession>A0ABD1I1K6</accession>
<dbReference type="AlphaFoldDB" id="A0ABD1I1K6"/>
<protein>
    <submittedName>
        <fullName evidence="2">Uncharacterized protein</fullName>
    </submittedName>
</protein>
<gene>
    <name evidence="2" type="ORF">AAHA92_04768</name>
</gene>
<sequence length="124" mass="14257">MELGVFWMRVFELGGDREGRKRMRKKSATPARKKPSQNSPPSNCAFNRRCRGCRQPPLSFSAPEKHLKNYVDIYPSLKLNSIICQAQILNLFCPDKAASLAQEIVNELIQIERKDVQPSFIFFL</sequence>
<keyword evidence="3" id="KW-1185">Reference proteome</keyword>
<reference evidence="2 3" key="1">
    <citation type="submission" date="2024-06" db="EMBL/GenBank/DDBJ databases">
        <title>A chromosome level genome sequence of Diviner's sage (Salvia divinorum).</title>
        <authorList>
            <person name="Ford S.A."/>
            <person name="Ro D.-K."/>
            <person name="Ness R.W."/>
            <person name="Phillips M.A."/>
        </authorList>
    </citation>
    <scope>NUCLEOTIDE SEQUENCE [LARGE SCALE GENOMIC DNA]</scope>
    <source>
        <strain evidence="2">SAF-2024a</strain>
        <tissue evidence="2">Leaf</tissue>
    </source>
</reference>
<comment type="caution">
    <text evidence="2">The sequence shown here is derived from an EMBL/GenBank/DDBJ whole genome shotgun (WGS) entry which is preliminary data.</text>
</comment>
<dbReference type="EMBL" id="JBEAFC010000003">
    <property type="protein sequence ID" value="KAL1562160.1"/>
    <property type="molecule type" value="Genomic_DNA"/>
</dbReference>
<evidence type="ECO:0000313" key="2">
    <source>
        <dbReference type="EMBL" id="KAL1562160.1"/>
    </source>
</evidence>
<dbReference type="Proteomes" id="UP001567538">
    <property type="component" value="Unassembled WGS sequence"/>
</dbReference>
<proteinExistence type="predicted"/>
<feature type="compositionally biased region" description="Basic residues" evidence="1">
    <location>
        <begin position="20"/>
        <end position="35"/>
    </location>
</feature>
<organism evidence="2 3">
    <name type="scientific">Salvia divinorum</name>
    <name type="common">Maria pastora</name>
    <name type="synonym">Diviner's sage</name>
    <dbReference type="NCBI Taxonomy" id="28513"/>
    <lineage>
        <taxon>Eukaryota</taxon>
        <taxon>Viridiplantae</taxon>
        <taxon>Streptophyta</taxon>
        <taxon>Embryophyta</taxon>
        <taxon>Tracheophyta</taxon>
        <taxon>Spermatophyta</taxon>
        <taxon>Magnoliopsida</taxon>
        <taxon>eudicotyledons</taxon>
        <taxon>Gunneridae</taxon>
        <taxon>Pentapetalae</taxon>
        <taxon>asterids</taxon>
        <taxon>lamiids</taxon>
        <taxon>Lamiales</taxon>
        <taxon>Lamiaceae</taxon>
        <taxon>Nepetoideae</taxon>
        <taxon>Mentheae</taxon>
        <taxon>Salviinae</taxon>
        <taxon>Salvia</taxon>
        <taxon>Salvia subgen. Calosphace</taxon>
    </lineage>
</organism>
<feature type="region of interest" description="Disordered" evidence="1">
    <location>
        <begin position="17"/>
        <end position="43"/>
    </location>
</feature>
<evidence type="ECO:0000313" key="3">
    <source>
        <dbReference type="Proteomes" id="UP001567538"/>
    </source>
</evidence>
<evidence type="ECO:0000256" key="1">
    <source>
        <dbReference type="SAM" id="MobiDB-lite"/>
    </source>
</evidence>
<name>A0ABD1I1K6_SALDI</name>